<dbReference type="Proteomes" id="UP000825935">
    <property type="component" value="Chromosome 30"/>
</dbReference>
<sequence>MCLADASHAKDSDAEKSVRQFYDALATGQCGKLRKVLGAQVEHRFYGPPAEMKLFSYLSGLIKDVLTFKFDVKSVYRVNANVITVEGIGLLCCSRRGTAHVSKRSWVHVWFLKANKLVELREYYDSIVNIVSSKSDAYPNLSTLWQSKTSKLYMSSYPSLLLII</sequence>
<dbReference type="InterPro" id="IPR009798">
    <property type="entry name" value="Wun1-like"/>
</dbReference>
<protein>
    <submittedName>
        <fullName evidence="1">Uncharacterized protein</fullName>
    </submittedName>
</protein>
<accession>A0A8T2R1U7</accession>
<dbReference type="EMBL" id="CM035435">
    <property type="protein sequence ID" value="KAH7289920.1"/>
    <property type="molecule type" value="Genomic_DNA"/>
</dbReference>
<gene>
    <name evidence="1" type="ORF">KP509_30G024000</name>
</gene>
<evidence type="ECO:0000313" key="2">
    <source>
        <dbReference type="Proteomes" id="UP000825935"/>
    </source>
</evidence>
<dbReference type="Pfam" id="PF07107">
    <property type="entry name" value="WI12"/>
    <property type="match status" value="1"/>
</dbReference>
<name>A0A8T2R1U7_CERRI</name>
<dbReference type="PANTHER" id="PTHR33703">
    <property type="entry name" value="OS07G0691300 PROTEIN"/>
    <property type="match status" value="1"/>
</dbReference>
<dbReference type="AlphaFoldDB" id="A0A8T2R1U7"/>
<dbReference type="SUPFAM" id="SSF54427">
    <property type="entry name" value="NTF2-like"/>
    <property type="match status" value="1"/>
</dbReference>
<dbReference type="OrthoDB" id="1922476at2759"/>
<organism evidence="1 2">
    <name type="scientific">Ceratopteris richardii</name>
    <name type="common">Triangle waterfern</name>
    <dbReference type="NCBI Taxonomy" id="49495"/>
    <lineage>
        <taxon>Eukaryota</taxon>
        <taxon>Viridiplantae</taxon>
        <taxon>Streptophyta</taxon>
        <taxon>Embryophyta</taxon>
        <taxon>Tracheophyta</taxon>
        <taxon>Polypodiopsida</taxon>
        <taxon>Polypodiidae</taxon>
        <taxon>Polypodiales</taxon>
        <taxon>Pteridineae</taxon>
        <taxon>Pteridaceae</taxon>
        <taxon>Parkerioideae</taxon>
        <taxon>Ceratopteris</taxon>
    </lineage>
</organism>
<keyword evidence="2" id="KW-1185">Reference proteome</keyword>
<dbReference type="Gene3D" id="3.10.450.50">
    <property type="match status" value="1"/>
</dbReference>
<dbReference type="InterPro" id="IPR032710">
    <property type="entry name" value="NTF2-like_dom_sf"/>
</dbReference>
<comment type="caution">
    <text evidence="1">The sequence shown here is derived from an EMBL/GenBank/DDBJ whole genome shotgun (WGS) entry which is preliminary data.</text>
</comment>
<reference evidence="1" key="1">
    <citation type="submission" date="2021-08" db="EMBL/GenBank/DDBJ databases">
        <title>WGS assembly of Ceratopteris richardii.</title>
        <authorList>
            <person name="Marchant D.B."/>
            <person name="Chen G."/>
            <person name="Jenkins J."/>
            <person name="Shu S."/>
            <person name="Leebens-Mack J."/>
            <person name="Grimwood J."/>
            <person name="Schmutz J."/>
            <person name="Soltis P."/>
            <person name="Soltis D."/>
            <person name="Chen Z.-H."/>
        </authorList>
    </citation>
    <scope>NUCLEOTIDE SEQUENCE</scope>
    <source>
        <strain evidence="1">Whitten #5841</strain>
        <tissue evidence="1">Leaf</tissue>
    </source>
</reference>
<proteinExistence type="predicted"/>
<evidence type="ECO:0000313" key="1">
    <source>
        <dbReference type="EMBL" id="KAH7289920.1"/>
    </source>
</evidence>
<dbReference type="PANTHER" id="PTHR33703:SF1">
    <property type="entry name" value="WOUND-INDUCED PROTEIN 1"/>
    <property type="match status" value="1"/>
</dbReference>